<dbReference type="EMBL" id="WAAQ01000001">
    <property type="protein sequence ID" value="KAB1887522.1"/>
    <property type="molecule type" value="Genomic_DNA"/>
</dbReference>
<accession>A0AAD3X599</accession>
<dbReference type="AlphaFoldDB" id="A0AAD3X599"/>
<feature type="region of interest" description="Disordered" evidence="2">
    <location>
        <begin position="1"/>
        <end position="24"/>
    </location>
</feature>
<dbReference type="RefSeq" id="WP_151486441.1">
    <property type="nucleotide sequence ID" value="NZ_WAAQ01000001.1"/>
</dbReference>
<keyword evidence="1" id="KW-0547">Nucleotide-binding</keyword>
<evidence type="ECO:0000313" key="5">
    <source>
        <dbReference type="Proteomes" id="UP000436027"/>
    </source>
</evidence>
<evidence type="ECO:0000313" key="4">
    <source>
        <dbReference type="EMBL" id="KAB1887522.1"/>
    </source>
</evidence>
<evidence type="ECO:0000259" key="3">
    <source>
        <dbReference type="Pfam" id="PF24729"/>
    </source>
</evidence>
<name>A0AAD3X599_MICMQ</name>
<comment type="caution">
    <text evidence="4">The sequence shown here is derived from an EMBL/GenBank/DDBJ whole genome shotgun (WGS) entry which is preliminary data.</text>
</comment>
<reference evidence="4 5" key="1">
    <citation type="submission" date="2019-09" db="EMBL/GenBank/DDBJ databases">
        <title>Whole genome sequencing of Microbacterium maritypicum.</title>
        <authorList>
            <person name="Lenchi N."/>
        </authorList>
    </citation>
    <scope>NUCLEOTIDE SEQUENCE [LARGE SCALE GENOMIC DNA]</scope>
    <source>
        <strain evidence="4 5">DSM 12512</strain>
    </source>
</reference>
<gene>
    <name evidence="4" type="ORF">F6W70_09120</name>
</gene>
<dbReference type="Proteomes" id="UP000436027">
    <property type="component" value="Unassembled WGS sequence"/>
</dbReference>
<dbReference type="InterPro" id="IPR056098">
    <property type="entry name" value="Acb2/Tad1_hairpin"/>
</dbReference>
<evidence type="ECO:0000256" key="2">
    <source>
        <dbReference type="SAM" id="MobiDB-lite"/>
    </source>
</evidence>
<feature type="domain" description="Acb2/Tad1 hairpin" evidence="3">
    <location>
        <begin position="39"/>
        <end position="90"/>
    </location>
</feature>
<proteinExistence type="predicted"/>
<organism evidence="4 5">
    <name type="scientific">Microbacterium maritypicum</name>
    <name type="common">Microbacterium liquefaciens</name>
    <dbReference type="NCBI Taxonomy" id="33918"/>
    <lineage>
        <taxon>Bacteria</taxon>
        <taxon>Bacillati</taxon>
        <taxon>Actinomycetota</taxon>
        <taxon>Actinomycetes</taxon>
        <taxon>Micrococcales</taxon>
        <taxon>Microbacteriaceae</taxon>
        <taxon>Microbacterium</taxon>
    </lineage>
</organism>
<protein>
    <recommendedName>
        <fullName evidence="3">Acb2/Tad1 hairpin domain-containing protein</fullName>
    </recommendedName>
</protein>
<dbReference type="GO" id="GO:0000166">
    <property type="term" value="F:nucleotide binding"/>
    <property type="evidence" value="ECO:0007669"/>
    <property type="project" value="UniProtKB-KW"/>
</dbReference>
<dbReference type="Pfam" id="PF24729">
    <property type="entry name" value="Acb2_Tad1_hairpin"/>
    <property type="match status" value="1"/>
</dbReference>
<evidence type="ECO:0000256" key="1">
    <source>
        <dbReference type="ARBA" id="ARBA00022741"/>
    </source>
</evidence>
<sequence length="91" mass="9552">MSDKTNTPAPASDEKPGETPATLPPELASRFVTAATSAAPSHDQVAIVRQNAGAITAAAEQISQLPDSRYKSLSLTALEEALMWANKAVFQ</sequence>